<dbReference type="Proteomes" id="UP001557465">
    <property type="component" value="Unassembled WGS sequence"/>
</dbReference>
<reference evidence="1 2" key="1">
    <citation type="journal article" date="2011" name="Int. J. Syst. Evol. Microbiol.">
        <title>Zhongshania antarctica gen. nov., sp. nov. and Zhongshania guokunii sp. nov., gammaproteobacteria respectively isolated from coastal attached (fast) ice and surface seawater of the Antarctic.</title>
        <authorList>
            <person name="Li H.J."/>
            <person name="Zhang X.Y."/>
            <person name="Chen C.X."/>
            <person name="Zhang Y.J."/>
            <person name="Gao Z.M."/>
            <person name="Yu Y."/>
            <person name="Chen X.L."/>
            <person name="Chen B."/>
            <person name="Zhang Y.Z."/>
        </authorList>
    </citation>
    <scope>NUCLEOTIDE SEQUENCE [LARGE SCALE GENOMIC DNA]</scope>
    <source>
        <strain evidence="1 2">15-R06ZXC-3</strain>
    </source>
</reference>
<proteinExistence type="predicted"/>
<evidence type="ECO:0000313" key="2">
    <source>
        <dbReference type="Proteomes" id="UP001557465"/>
    </source>
</evidence>
<comment type="caution">
    <text evidence="1">The sequence shown here is derived from an EMBL/GenBank/DDBJ whole genome shotgun (WGS) entry which is preliminary data.</text>
</comment>
<dbReference type="RefSeq" id="WP_368392843.1">
    <property type="nucleotide sequence ID" value="NZ_JBFRYC010000014.1"/>
</dbReference>
<dbReference type="EMBL" id="JBFRYC010000014">
    <property type="protein sequence ID" value="MEX1663271.1"/>
    <property type="molecule type" value="Genomic_DNA"/>
</dbReference>
<organism evidence="1 2">
    <name type="scientific">Thioclava arctica</name>
    <dbReference type="NCBI Taxonomy" id="3238301"/>
    <lineage>
        <taxon>Bacteria</taxon>
        <taxon>Pseudomonadati</taxon>
        <taxon>Pseudomonadota</taxon>
        <taxon>Alphaproteobacteria</taxon>
        <taxon>Rhodobacterales</taxon>
        <taxon>Paracoccaceae</taxon>
        <taxon>Thioclava</taxon>
    </lineage>
</organism>
<name>A0ABV3TNV2_9RHOB</name>
<sequence>MTLSHKTLRLLTVLSNRDKIRAEQATAEAAQRLAALDRQSATLSGYVNGLSERLAEAGTRSGIELRAYAQFIEMGLRARAQNEQAIRAGQAAQTAALDTLASATEKHKSLLRAVERGEAAAEILAERTSERRE</sequence>
<keyword evidence="2" id="KW-1185">Reference proteome</keyword>
<evidence type="ECO:0000313" key="1">
    <source>
        <dbReference type="EMBL" id="MEX1663271.1"/>
    </source>
</evidence>
<evidence type="ECO:0008006" key="3">
    <source>
        <dbReference type="Google" id="ProtNLM"/>
    </source>
</evidence>
<accession>A0ABV3TNV2</accession>
<gene>
    <name evidence="1" type="ORF">AB4874_16785</name>
</gene>
<protein>
    <recommendedName>
        <fullName evidence="3">Flagellar FliJ protein</fullName>
    </recommendedName>
</protein>